<dbReference type="PANTHER" id="PTHR10430">
    <property type="entry name" value="PEROXIREDOXIN"/>
    <property type="match status" value="1"/>
</dbReference>
<dbReference type="PANTHER" id="PTHR10430:SF8">
    <property type="entry name" value="PEROXIREDOXIN-2A-RELATED"/>
    <property type="match status" value="1"/>
</dbReference>
<dbReference type="PaxDb" id="29760-VIT_00s0174g00230.t01"/>
<evidence type="ECO:0000313" key="5">
    <source>
        <dbReference type="EMBL" id="CCB60945.1"/>
    </source>
</evidence>
<keyword evidence="1" id="KW-0575">Peroxidase</keyword>
<dbReference type="HOGENOM" id="CLU_1317479_0_0_1"/>
<dbReference type="Proteomes" id="UP000009183">
    <property type="component" value="Unassembled WGS sequence, unordered"/>
</dbReference>
<keyword evidence="4" id="KW-0676">Redox-active center</keyword>
<dbReference type="Gene3D" id="3.30.40.10">
    <property type="entry name" value="Zinc/RING finger domain, C3HC4 (zinc finger)"/>
    <property type="match status" value="1"/>
</dbReference>
<keyword evidence="2" id="KW-0049">Antioxidant</keyword>
<dbReference type="STRING" id="29760.F6I1X8"/>
<dbReference type="eggNOG" id="KOG2169">
    <property type="taxonomic scope" value="Eukaryota"/>
</dbReference>
<dbReference type="InParanoid" id="F6I1X8"/>
<dbReference type="eggNOG" id="KOG0541">
    <property type="taxonomic scope" value="Eukaryota"/>
</dbReference>
<dbReference type="GO" id="GO:0034599">
    <property type="term" value="P:cellular response to oxidative stress"/>
    <property type="evidence" value="ECO:0000318"/>
    <property type="project" value="GO_Central"/>
</dbReference>
<evidence type="ECO:0000256" key="2">
    <source>
        <dbReference type="ARBA" id="ARBA00022862"/>
    </source>
</evidence>
<keyword evidence="6" id="KW-1185">Reference proteome</keyword>
<dbReference type="GO" id="GO:0045454">
    <property type="term" value="P:cell redox homeostasis"/>
    <property type="evidence" value="ECO:0000318"/>
    <property type="project" value="GO_Central"/>
</dbReference>
<evidence type="ECO:0000256" key="3">
    <source>
        <dbReference type="ARBA" id="ARBA00023002"/>
    </source>
</evidence>
<reference evidence="6" key="1">
    <citation type="journal article" date="2007" name="Nature">
        <title>The grapevine genome sequence suggests ancestral hexaploidization in major angiosperm phyla.</title>
        <authorList>
            <consortium name="The French-Italian Public Consortium for Grapevine Genome Characterization."/>
            <person name="Jaillon O."/>
            <person name="Aury J.-M."/>
            <person name="Noel B."/>
            <person name="Policriti A."/>
            <person name="Clepet C."/>
            <person name="Casagrande A."/>
            <person name="Choisne N."/>
            <person name="Aubourg S."/>
            <person name="Vitulo N."/>
            <person name="Jubin C."/>
            <person name="Vezzi A."/>
            <person name="Legeai F."/>
            <person name="Hugueney P."/>
            <person name="Dasilva C."/>
            <person name="Horner D."/>
            <person name="Mica E."/>
            <person name="Jublot D."/>
            <person name="Poulain J."/>
            <person name="Bruyere C."/>
            <person name="Billault A."/>
            <person name="Segurens B."/>
            <person name="Gouyvenoux M."/>
            <person name="Ugarte E."/>
            <person name="Cattonaro F."/>
            <person name="Anthouard V."/>
            <person name="Vico V."/>
            <person name="Del Fabbro C."/>
            <person name="Alaux M."/>
            <person name="Di Gaspero G."/>
            <person name="Dumas V."/>
            <person name="Felice N."/>
            <person name="Paillard S."/>
            <person name="Juman I."/>
            <person name="Moroldo M."/>
            <person name="Scalabrin S."/>
            <person name="Canaguier A."/>
            <person name="Le Clainche I."/>
            <person name="Malacrida G."/>
            <person name="Durand E."/>
            <person name="Pesole G."/>
            <person name="Laucou V."/>
            <person name="Chatelet P."/>
            <person name="Merdinoglu D."/>
            <person name="Delledonne M."/>
            <person name="Pezzotti M."/>
            <person name="Lecharny A."/>
            <person name="Scarpelli C."/>
            <person name="Artiguenave F."/>
            <person name="Pe M.E."/>
            <person name="Valle G."/>
            <person name="Morgante M."/>
            <person name="Caboche M."/>
            <person name="Adam-Blondon A.-F."/>
            <person name="Weissenbach J."/>
            <person name="Quetier F."/>
            <person name="Wincker P."/>
        </authorList>
    </citation>
    <scope>NUCLEOTIDE SEQUENCE [LARGE SCALE GENOMIC DNA]</scope>
    <source>
        <strain evidence="6">cv. Pinot noir / PN40024</strain>
    </source>
</reference>
<protein>
    <submittedName>
        <fullName evidence="5">Uncharacterized protein</fullName>
    </submittedName>
</protein>
<dbReference type="InterPro" id="IPR037944">
    <property type="entry name" value="PRX5-like"/>
</dbReference>
<dbReference type="Gene3D" id="3.40.30.10">
    <property type="entry name" value="Glutaredoxin"/>
    <property type="match status" value="1"/>
</dbReference>
<dbReference type="GO" id="GO:0005737">
    <property type="term" value="C:cytoplasm"/>
    <property type="evidence" value="ECO:0000318"/>
    <property type="project" value="GO_Central"/>
</dbReference>
<keyword evidence="3" id="KW-0560">Oxidoreductase</keyword>
<proteinExistence type="predicted"/>
<evidence type="ECO:0000256" key="1">
    <source>
        <dbReference type="ARBA" id="ARBA00022559"/>
    </source>
</evidence>
<gene>
    <name evidence="5" type="ORF">VIT_00s0174g00230</name>
</gene>
<organism evidence="5 6">
    <name type="scientific">Vitis vinifera</name>
    <name type="common">Grape</name>
    <dbReference type="NCBI Taxonomy" id="29760"/>
    <lineage>
        <taxon>Eukaryota</taxon>
        <taxon>Viridiplantae</taxon>
        <taxon>Streptophyta</taxon>
        <taxon>Embryophyta</taxon>
        <taxon>Tracheophyta</taxon>
        <taxon>Spermatophyta</taxon>
        <taxon>Magnoliopsida</taxon>
        <taxon>eudicotyledons</taxon>
        <taxon>Gunneridae</taxon>
        <taxon>Pentapetalae</taxon>
        <taxon>rosids</taxon>
        <taxon>Vitales</taxon>
        <taxon>Vitaceae</taxon>
        <taxon>Viteae</taxon>
        <taxon>Vitis</taxon>
    </lineage>
</organism>
<dbReference type="EMBL" id="FN596519">
    <property type="protein sequence ID" value="CCB60945.1"/>
    <property type="molecule type" value="Genomic_DNA"/>
</dbReference>
<dbReference type="AlphaFoldDB" id="F6I1X8"/>
<name>F6I1X8_VITVI</name>
<sequence length="209" mass="23779">MERRSAPVGFSVPPGYRQEGHHFRCSRHGQRAYPDDKDVKFRADGSATYMHALGLELDLSEKGLGTQSKRFALLVDDLKVKVTNNQIYSSTFPLHRLMAAIFFLDPTSSAPLLCRVKISFADNVPLLQQASRNTARNVVHLDPPCHNARFKPCAHMGRSDLEIFVEMNQCSRKWQYPICIKKYSLENVIIGPYFQSHDILDAVLWGRCN</sequence>
<dbReference type="GO" id="GO:0042744">
    <property type="term" value="P:hydrogen peroxide catabolic process"/>
    <property type="evidence" value="ECO:0000318"/>
    <property type="project" value="GO_Central"/>
</dbReference>
<evidence type="ECO:0000256" key="4">
    <source>
        <dbReference type="ARBA" id="ARBA00023284"/>
    </source>
</evidence>
<dbReference type="GO" id="GO:0008379">
    <property type="term" value="F:thioredoxin peroxidase activity"/>
    <property type="evidence" value="ECO:0000318"/>
    <property type="project" value="GO_Central"/>
</dbReference>
<evidence type="ECO:0000313" key="6">
    <source>
        <dbReference type="Proteomes" id="UP000009183"/>
    </source>
</evidence>
<dbReference type="InterPro" id="IPR013083">
    <property type="entry name" value="Znf_RING/FYVE/PHD"/>
</dbReference>
<accession>F6I1X8</accession>